<protein>
    <submittedName>
        <fullName evidence="3">Phage holin</fullName>
    </submittedName>
</protein>
<dbReference type="EMBL" id="SMBT01000001">
    <property type="protein sequence ID" value="TCU90271.1"/>
    <property type="molecule type" value="Genomic_DNA"/>
</dbReference>
<keyword evidence="1" id="KW-1133">Transmembrane helix</keyword>
<accession>A0A377Q3G9</accession>
<feature type="transmembrane region" description="Helical" evidence="1">
    <location>
        <begin position="89"/>
        <end position="107"/>
    </location>
</feature>
<feature type="transmembrane region" description="Helical" evidence="1">
    <location>
        <begin position="12"/>
        <end position="42"/>
    </location>
</feature>
<organism evidence="2 4">
    <name type="scientific">Iodobacter fluviatilis</name>
    <dbReference type="NCBI Taxonomy" id="537"/>
    <lineage>
        <taxon>Bacteria</taxon>
        <taxon>Pseudomonadati</taxon>
        <taxon>Pseudomonadota</taxon>
        <taxon>Betaproteobacteria</taxon>
        <taxon>Neisseriales</taxon>
        <taxon>Chitinibacteraceae</taxon>
        <taxon>Iodobacter</taxon>
    </lineage>
</organism>
<evidence type="ECO:0000313" key="4">
    <source>
        <dbReference type="Proteomes" id="UP000255108"/>
    </source>
</evidence>
<dbReference type="Proteomes" id="UP000255108">
    <property type="component" value="Unassembled WGS sequence"/>
</dbReference>
<name>A0A377Q3G9_9NEIS</name>
<dbReference type="AlphaFoldDB" id="A0A377Q3G9"/>
<evidence type="ECO:0000313" key="5">
    <source>
        <dbReference type="Proteomes" id="UP000295794"/>
    </source>
</evidence>
<keyword evidence="1" id="KW-0472">Membrane</keyword>
<dbReference type="InterPro" id="IPR032637">
    <property type="entry name" value="Phage_holin-like"/>
</dbReference>
<proteinExistence type="predicted"/>
<reference evidence="2 4" key="1">
    <citation type="submission" date="2018-06" db="EMBL/GenBank/DDBJ databases">
        <authorList>
            <consortium name="Pathogen Informatics"/>
            <person name="Doyle S."/>
        </authorList>
    </citation>
    <scope>NUCLEOTIDE SEQUENCE [LARGE SCALE GENOMIC DNA]</scope>
    <source>
        <strain evidence="2 4">NCTC11159</strain>
    </source>
</reference>
<dbReference type="Pfam" id="PF16931">
    <property type="entry name" value="Phage_holin_8"/>
    <property type="match status" value="1"/>
</dbReference>
<keyword evidence="1" id="KW-0812">Transmembrane</keyword>
<dbReference type="RefSeq" id="WP_115225760.1">
    <property type="nucleotide sequence ID" value="NZ_CAWOLO010000001.1"/>
</dbReference>
<evidence type="ECO:0000256" key="1">
    <source>
        <dbReference type="SAM" id="Phobius"/>
    </source>
</evidence>
<dbReference type="OrthoDB" id="9023487at2"/>
<gene>
    <name evidence="3" type="ORF">EV682_101296</name>
    <name evidence="2" type="ORF">NCTC11159_00314</name>
</gene>
<evidence type="ECO:0000313" key="3">
    <source>
        <dbReference type="EMBL" id="TCU90271.1"/>
    </source>
</evidence>
<evidence type="ECO:0000313" key="2">
    <source>
        <dbReference type="EMBL" id="STQ89298.1"/>
    </source>
</evidence>
<reference evidence="3 5" key="2">
    <citation type="submission" date="2019-03" db="EMBL/GenBank/DDBJ databases">
        <title>Genomic Encyclopedia of Type Strains, Phase IV (KMG-IV): sequencing the most valuable type-strain genomes for metagenomic binning, comparative biology and taxonomic classification.</title>
        <authorList>
            <person name="Goeker M."/>
        </authorList>
    </citation>
    <scope>NUCLEOTIDE SEQUENCE [LARGE SCALE GENOMIC DNA]</scope>
    <source>
        <strain evidence="3 5">DSM 3764</strain>
    </source>
</reference>
<dbReference type="EMBL" id="UGHR01000001">
    <property type="protein sequence ID" value="STQ89298.1"/>
    <property type="molecule type" value="Genomic_DNA"/>
</dbReference>
<sequence>MTEPLTGTAASFTVFLLTIAGLFSGIHADVLMGSFAGAVVFIMTAQKLSVLQKIVFFLTAFVAGCVAAKLVADLIAIPLPASIVVSEGIGALIAGAISMKLLQWLIVRAEHPEDLLKIGGKK</sequence>
<keyword evidence="5" id="KW-1185">Reference proteome</keyword>
<dbReference type="Proteomes" id="UP000295794">
    <property type="component" value="Unassembled WGS sequence"/>
</dbReference>
<feature type="transmembrane region" description="Helical" evidence="1">
    <location>
        <begin position="54"/>
        <end position="77"/>
    </location>
</feature>